<proteinExistence type="predicted"/>
<evidence type="ECO:0008006" key="3">
    <source>
        <dbReference type="Google" id="ProtNLM"/>
    </source>
</evidence>
<keyword evidence="2" id="KW-1185">Reference proteome</keyword>
<name>A0A5M3X588_9ACTN</name>
<comment type="caution">
    <text evidence="1">The sequence shown here is derived from an EMBL/GenBank/DDBJ whole genome shotgun (WGS) entry which is preliminary data.</text>
</comment>
<reference evidence="1 2" key="1">
    <citation type="submission" date="2019-10" db="EMBL/GenBank/DDBJ databases">
        <title>Whole genome shotgun sequence of Acrocarpospora macrocephala NBRC 16266.</title>
        <authorList>
            <person name="Ichikawa N."/>
            <person name="Kimura A."/>
            <person name="Kitahashi Y."/>
            <person name="Komaki H."/>
            <person name="Oguchi A."/>
        </authorList>
    </citation>
    <scope>NUCLEOTIDE SEQUENCE [LARGE SCALE GENOMIC DNA]</scope>
    <source>
        <strain evidence="1 2">NBRC 16266</strain>
    </source>
</reference>
<protein>
    <recommendedName>
        <fullName evidence="3">DUF1905 domain-containing protein</fullName>
    </recommendedName>
</protein>
<sequence>MHQTPTSNTGSILLPWQYRGVQEQEYTVDSQPGGRGRMFVPVPFDPDAVWAPKHVHHVTGTLNGMGIRAVIIEHKGQRGFLVGPAWLRCGLEPGAQVTVVLAPEGPQRADLADDVAAALETNPAAGAFFDSLAQFYQRAYLRWIDATKGRPVTRAQRIAEMVTLLEAGMKQRPRT</sequence>
<organism evidence="1 2">
    <name type="scientific">Acrocarpospora macrocephala</name>
    <dbReference type="NCBI Taxonomy" id="150177"/>
    <lineage>
        <taxon>Bacteria</taxon>
        <taxon>Bacillati</taxon>
        <taxon>Actinomycetota</taxon>
        <taxon>Actinomycetes</taxon>
        <taxon>Streptosporangiales</taxon>
        <taxon>Streptosporangiaceae</taxon>
        <taxon>Acrocarpospora</taxon>
    </lineage>
</organism>
<dbReference type="AlphaFoldDB" id="A0A5M3X588"/>
<dbReference type="Pfam" id="PF13376">
    <property type="entry name" value="OmdA"/>
    <property type="match status" value="1"/>
</dbReference>
<dbReference type="Proteomes" id="UP000331127">
    <property type="component" value="Unassembled WGS sequence"/>
</dbReference>
<dbReference type="Gene3D" id="2.40.30.100">
    <property type="entry name" value="AF2212/PG0164-like"/>
    <property type="match status" value="1"/>
</dbReference>
<evidence type="ECO:0000313" key="1">
    <source>
        <dbReference type="EMBL" id="GES14821.1"/>
    </source>
</evidence>
<dbReference type="EMBL" id="BLAE01000064">
    <property type="protein sequence ID" value="GES14821.1"/>
    <property type="molecule type" value="Genomic_DNA"/>
</dbReference>
<dbReference type="InterPro" id="IPR037079">
    <property type="entry name" value="AF2212/PG0164-like_sf"/>
</dbReference>
<gene>
    <name evidence="1" type="ORF">Amac_084180</name>
</gene>
<accession>A0A5M3X588</accession>
<evidence type="ECO:0000313" key="2">
    <source>
        <dbReference type="Proteomes" id="UP000331127"/>
    </source>
</evidence>